<gene>
    <name evidence="1" type="ORF">PECUL_23A060754</name>
</gene>
<proteinExistence type="predicted"/>
<name>A0AAD1SGJ3_PELCU</name>
<organism evidence="1 2">
    <name type="scientific">Pelobates cultripes</name>
    <name type="common">Western spadefoot toad</name>
    <dbReference type="NCBI Taxonomy" id="61616"/>
    <lineage>
        <taxon>Eukaryota</taxon>
        <taxon>Metazoa</taxon>
        <taxon>Chordata</taxon>
        <taxon>Craniata</taxon>
        <taxon>Vertebrata</taxon>
        <taxon>Euteleostomi</taxon>
        <taxon>Amphibia</taxon>
        <taxon>Batrachia</taxon>
        <taxon>Anura</taxon>
        <taxon>Pelobatoidea</taxon>
        <taxon>Pelobatidae</taxon>
        <taxon>Pelobates</taxon>
    </lineage>
</organism>
<evidence type="ECO:0000313" key="2">
    <source>
        <dbReference type="Proteomes" id="UP001295444"/>
    </source>
</evidence>
<reference evidence="1" key="1">
    <citation type="submission" date="2022-03" db="EMBL/GenBank/DDBJ databases">
        <authorList>
            <person name="Alioto T."/>
            <person name="Alioto T."/>
            <person name="Gomez Garrido J."/>
        </authorList>
    </citation>
    <scope>NUCLEOTIDE SEQUENCE</scope>
</reference>
<accession>A0AAD1SGJ3</accession>
<protein>
    <submittedName>
        <fullName evidence="1">Uncharacterized protein</fullName>
    </submittedName>
</protein>
<dbReference type="AlphaFoldDB" id="A0AAD1SGJ3"/>
<dbReference type="EMBL" id="OW240916">
    <property type="protein sequence ID" value="CAH2297363.1"/>
    <property type="molecule type" value="Genomic_DNA"/>
</dbReference>
<sequence>MNVTTVDFLLKKPVKWDNSHFHLKRFTPKTSYVIHPDFTSESMKINTNNHDSSLIDDMDPVFSSSTYPCEALRWDNSHFYLMRFVPKKSYIIHPDFTSESQQGFF</sequence>
<evidence type="ECO:0000313" key="1">
    <source>
        <dbReference type="EMBL" id="CAH2297363.1"/>
    </source>
</evidence>
<dbReference type="Proteomes" id="UP001295444">
    <property type="component" value="Chromosome 05"/>
</dbReference>
<keyword evidence="2" id="KW-1185">Reference proteome</keyword>